<sequence>MATVDYIPGPVKQWWEIQREMETRPAWGQYYDDLFPLENYENWYDRPIVGWMSFGISFKTPIDEVQELTEWLKENIDNVWEGPIGYMGMWKFRFTTEADYIAFKLFVS</sequence>
<dbReference type="EMBL" id="LAZR01014167">
    <property type="protein sequence ID" value="KKM18691.1"/>
    <property type="molecule type" value="Genomic_DNA"/>
</dbReference>
<evidence type="ECO:0000313" key="1">
    <source>
        <dbReference type="EMBL" id="KKM18691.1"/>
    </source>
</evidence>
<reference evidence="1" key="1">
    <citation type="journal article" date="2015" name="Nature">
        <title>Complex archaea that bridge the gap between prokaryotes and eukaryotes.</title>
        <authorList>
            <person name="Spang A."/>
            <person name="Saw J.H."/>
            <person name="Jorgensen S.L."/>
            <person name="Zaremba-Niedzwiedzka K."/>
            <person name="Martijn J."/>
            <person name="Lind A.E."/>
            <person name="van Eijk R."/>
            <person name="Schleper C."/>
            <person name="Guy L."/>
            <person name="Ettema T.J."/>
        </authorList>
    </citation>
    <scope>NUCLEOTIDE SEQUENCE</scope>
</reference>
<comment type="caution">
    <text evidence="1">The sequence shown here is derived from an EMBL/GenBank/DDBJ whole genome shotgun (WGS) entry which is preliminary data.</text>
</comment>
<proteinExistence type="predicted"/>
<organism evidence="1">
    <name type="scientific">marine sediment metagenome</name>
    <dbReference type="NCBI Taxonomy" id="412755"/>
    <lineage>
        <taxon>unclassified sequences</taxon>
        <taxon>metagenomes</taxon>
        <taxon>ecological metagenomes</taxon>
    </lineage>
</organism>
<name>A0A0F9HTI2_9ZZZZ</name>
<gene>
    <name evidence="1" type="ORF">LCGC14_1663130</name>
</gene>
<accession>A0A0F9HTI2</accession>
<protein>
    <submittedName>
        <fullName evidence="1">Uncharacterized protein</fullName>
    </submittedName>
</protein>
<dbReference type="AlphaFoldDB" id="A0A0F9HTI2"/>